<feature type="transmembrane region" description="Helical" evidence="2">
    <location>
        <begin position="407"/>
        <end position="436"/>
    </location>
</feature>
<organism evidence="3 4">
    <name type="scientific">Cyclocybe aegerita</name>
    <name type="common">Black poplar mushroom</name>
    <name type="synonym">Agrocybe aegerita</name>
    <dbReference type="NCBI Taxonomy" id="1973307"/>
    <lineage>
        <taxon>Eukaryota</taxon>
        <taxon>Fungi</taxon>
        <taxon>Dikarya</taxon>
        <taxon>Basidiomycota</taxon>
        <taxon>Agaricomycotina</taxon>
        <taxon>Agaricomycetes</taxon>
        <taxon>Agaricomycetidae</taxon>
        <taxon>Agaricales</taxon>
        <taxon>Agaricineae</taxon>
        <taxon>Bolbitiaceae</taxon>
        <taxon>Cyclocybe</taxon>
    </lineage>
</organism>
<dbReference type="OrthoDB" id="3249986at2759"/>
<accession>A0A8S0WXC3</accession>
<dbReference type="EMBL" id="CACVBS010000065">
    <property type="protein sequence ID" value="CAA7268106.1"/>
    <property type="molecule type" value="Genomic_DNA"/>
</dbReference>
<feature type="compositionally biased region" description="Basic residues" evidence="1">
    <location>
        <begin position="213"/>
        <end position="222"/>
    </location>
</feature>
<sequence>MARPMQTSLNNILLHLDPQEFHVTSGPPTRTECFAPRRNRCMSIHPSPYVRALWIHTYVGPESSFCFFIPLNCSSMASTAPFATVTTSKSTLMHACLAQLSPELQTMDSIIHATPKAFSCRKPTLPIEILLLIREFVFPIVTTHLVQQSTAALESYERSLRNLLCPDCIAYNLDIYGPDIWQWEQFTGACACMEIEGPGSQRQSYRTSGYRQQGHRSHRTTHVKGGPNPKEFADTHHWLESHLSRQAALRVQQSQSHSRGHHEPHASSSASATALQATPRPAPSIDIWDVVSAVLREFGCEAIREREERPSRAGGAVPSDSSSRVGRGLFPLRRDLVQIVPLGHVGSECASEAAWRAEAVLHWATRDLGLESTEVFGAHKREMPTFARRLRRSAVAHSHQSRPFQALLHFVGSLLAACLSLPLTITTVALTILCFYSRPSSLRII</sequence>
<proteinExistence type="predicted"/>
<keyword evidence="2" id="KW-1133">Transmembrane helix</keyword>
<evidence type="ECO:0000313" key="4">
    <source>
        <dbReference type="Proteomes" id="UP000467700"/>
    </source>
</evidence>
<dbReference type="AlphaFoldDB" id="A0A8S0WXC3"/>
<name>A0A8S0WXC3_CYCAE</name>
<feature type="region of interest" description="Disordered" evidence="1">
    <location>
        <begin position="202"/>
        <end position="233"/>
    </location>
</feature>
<feature type="region of interest" description="Disordered" evidence="1">
    <location>
        <begin position="249"/>
        <end position="278"/>
    </location>
</feature>
<protein>
    <submittedName>
        <fullName evidence="3">Uncharacterized protein</fullName>
    </submittedName>
</protein>
<keyword evidence="2" id="KW-0472">Membrane</keyword>
<keyword evidence="2" id="KW-0812">Transmembrane</keyword>
<comment type="caution">
    <text evidence="3">The sequence shown here is derived from an EMBL/GenBank/DDBJ whole genome shotgun (WGS) entry which is preliminary data.</text>
</comment>
<evidence type="ECO:0000256" key="2">
    <source>
        <dbReference type="SAM" id="Phobius"/>
    </source>
</evidence>
<evidence type="ECO:0000313" key="3">
    <source>
        <dbReference type="EMBL" id="CAA7268106.1"/>
    </source>
</evidence>
<dbReference type="Proteomes" id="UP000467700">
    <property type="component" value="Unassembled WGS sequence"/>
</dbReference>
<feature type="compositionally biased region" description="Polar residues" evidence="1">
    <location>
        <begin position="202"/>
        <end position="211"/>
    </location>
</feature>
<reference evidence="3 4" key="1">
    <citation type="submission" date="2020-01" db="EMBL/GenBank/DDBJ databases">
        <authorList>
            <person name="Gupta K D."/>
        </authorList>
    </citation>
    <scope>NUCLEOTIDE SEQUENCE [LARGE SCALE GENOMIC DNA]</scope>
</reference>
<keyword evidence="4" id="KW-1185">Reference proteome</keyword>
<evidence type="ECO:0000256" key="1">
    <source>
        <dbReference type="SAM" id="MobiDB-lite"/>
    </source>
</evidence>
<feature type="region of interest" description="Disordered" evidence="1">
    <location>
        <begin position="305"/>
        <end position="324"/>
    </location>
</feature>
<gene>
    <name evidence="3" type="ORF">AAE3_LOCUS10271</name>
</gene>